<feature type="compositionally biased region" description="Basic and acidic residues" evidence="8">
    <location>
        <begin position="452"/>
        <end position="471"/>
    </location>
</feature>
<dbReference type="InterPro" id="IPR008271">
    <property type="entry name" value="Ser/Thr_kinase_AS"/>
</dbReference>
<evidence type="ECO:0000256" key="8">
    <source>
        <dbReference type="SAM" id="MobiDB-lite"/>
    </source>
</evidence>
<evidence type="ECO:0000256" key="7">
    <source>
        <dbReference type="PROSITE-ProRule" id="PRU10141"/>
    </source>
</evidence>
<dbReference type="InterPro" id="IPR011009">
    <property type="entry name" value="Kinase-like_dom_sf"/>
</dbReference>
<evidence type="ECO:0000256" key="3">
    <source>
        <dbReference type="ARBA" id="ARBA00022679"/>
    </source>
</evidence>
<dbReference type="Gene3D" id="1.10.510.10">
    <property type="entry name" value="Transferase(Phosphotransferase) domain 1"/>
    <property type="match status" value="1"/>
</dbReference>
<feature type="compositionally biased region" description="Polar residues" evidence="8">
    <location>
        <begin position="64"/>
        <end position="79"/>
    </location>
</feature>
<dbReference type="OrthoDB" id="248923at2759"/>
<dbReference type="GO" id="GO:0004674">
    <property type="term" value="F:protein serine/threonine kinase activity"/>
    <property type="evidence" value="ECO:0007669"/>
    <property type="project" value="UniProtKB-EC"/>
</dbReference>
<keyword evidence="11" id="KW-1185">Reference proteome</keyword>
<evidence type="ECO:0000313" key="10">
    <source>
        <dbReference type="EMBL" id="GMI26794.1"/>
    </source>
</evidence>
<dbReference type="InterPro" id="IPR000719">
    <property type="entry name" value="Prot_kinase_dom"/>
</dbReference>
<feature type="domain" description="Protein kinase" evidence="9">
    <location>
        <begin position="104"/>
        <end position="389"/>
    </location>
</feature>
<feature type="compositionally biased region" description="Polar residues" evidence="8">
    <location>
        <begin position="472"/>
        <end position="481"/>
    </location>
</feature>
<dbReference type="GO" id="GO:0005524">
    <property type="term" value="F:ATP binding"/>
    <property type="evidence" value="ECO:0007669"/>
    <property type="project" value="UniProtKB-UniRule"/>
</dbReference>
<keyword evidence="5" id="KW-0418">Kinase</keyword>
<dbReference type="InterPro" id="IPR050660">
    <property type="entry name" value="NEK_Ser/Thr_kinase"/>
</dbReference>
<feature type="region of interest" description="Disordered" evidence="8">
    <location>
        <begin position="579"/>
        <end position="608"/>
    </location>
</feature>
<dbReference type="PROSITE" id="PS00108">
    <property type="entry name" value="PROTEIN_KINASE_ST"/>
    <property type="match status" value="1"/>
</dbReference>
<proteinExistence type="inferred from homology"/>
<evidence type="ECO:0000256" key="5">
    <source>
        <dbReference type="ARBA" id="ARBA00022777"/>
    </source>
</evidence>
<keyword evidence="3" id="KW-0808">Transferase</keyword>
<evidence type="ECO:0000256" key="2">
    <source>
        <dbReference type="ARBA" id="ARBA00012513"/>
    </source>
</evidence>
<dbReference type="PANTHER" id="PTHR43671:SF13">
    <property type="entry name" value="SERINE_THREONINE-PROTEIN KINASE NEK2"/>
    <property type="match status" value="1"/>
</dbReference>
<feature type="compositionally biased region" description="Polar residues" evidence="8">
    <location>
        <begin position="1"/>
        <end position="27"/>
    </location>
</feature>
<comment type="caution">
    <text evidence="10">The sequence shown here is derived from an EMBL/GenBank/DDBJ whole genome shotgun (WGS) entry which is preliminary data.</text>
</comment>
<accession>A0A9W7G0H7</accession>
<name>A0A9W7G0H7_9STRA</name>
<feature type="compositionally biased region" description="Basic and acidic residues" evidence="8">
    <location>
        <begin position="49"/>
        <end position="62"/>
    </location>
</feature>
<evidence type="ECO:0000256" key="6">
    <source>
        <dbReference type="ARBA" id="ARBA00022840"/>
    </source>
</evidence>
<evidence type="ECO:0000256" key="1">
    <source>
        <dbReference type="ARBA" id="ARBA00010886"/>
    </source>
</evidence>
<dbReference type="Pfam" id="PF00069">
    <property type="entry name" value="Pkinase"/>
    <property type="match status" value="1"/>
</dbReference>
<dbReference type="PROSITE" id="PS50011">
    <property type="entry name" value="PROTEIN_KINASE_DOM"/>
    <property type="match status" value="1"/>
</dbReference>
<dbReference type="SMART" id="SM00220">
    <property type="entry name" value="S_TKc"/>
    <property type="match status" value="1"/>
</dbReference>
<dbReference type="InterPro" id="IPR017441">
    <property type="entry name" value="Protein_kinase_ATP_BS"/>
</dbReference>
<protein>
    <recommendedName>
        <fullName evidence="2">non-specific serine/threonine protein kinase</fullName>
        <ecNumber evidence="2">2.7.11.1</ecNumber>
    </recommendedName>
</protein>
<feature type="region of interest" description="Disordered" evidence="8">
    <location>
        <begin position="448"/>
        <end position="564"/>
    </location>
</feature>
<dbReference type="SUPFAM" id="SSF56112">
    <property type="entry name" value="Protein kinase-like (PK-like)"/>
    <property type="match status" value="1"/>
</dbReference>
<dbReference type="Proteomes" id="UP001165065">
    <property type="component" value="Unassembled WGS sequence"/>
</dbReference>
<dbReference type="EC" id="2.7.11.1" evidence="2"/>
<dbReference type="Gene3D" id="3.30.200.20">
    <property type="entry name" value="Phosphorylase Kinase, domain 1"/>
    <property type="match status" value="1"/>
</dbReference>
<evidence type="ECO:0000259" key="9">
    <source>
        <dbReference type="PROSITE" id="PS50011"/>
    </source>
</evidence>
<evidence type="ECO:0000313" key="11">
    <source>
        <dbReference type="Proteomes" id="UP001165065"/>
    </source>
</evidence>
<gene>
    <name evidence="10" type="ORF">TrCOL_g10273</name>
</gene>
<feature type="binding site" evidence="7">
    <location>
        <position position="133"/>
    </location>
    <ligand>
        <name>ATP</name>
        <dbReference type="ChEBI" id="CHEBI:30616"/>
    </ligand>
</feature>
<feature type="region of interest" description="Disordered" evidence="8">
    <location>
        <begin position="1"/>
        <end position="81"/>
    </location>
</feature>
<sequence length="626" mass="68173">MASKTLGSELTEQLISPTNLSQVSSSHDNGDLDRSRTKKYNYLPSQEVDTSKVKDKLFERRKSNPSVRTKPSTPTNGARSAQVVKFRLHRDRKMESGEESEEKYETLRQLGRGAFGSVNLAKNKKENSLYAIKSMAYSDKNTQETASREITCLLMFSHPFIVKLVDIFKGNDAKVINVVLTYCDGGDLAKLIKQEKKNYAAGLEHNTKLYNQQNCLRWFSMSCLALDYLHSNGIIHRDIKPDNILLSASSKNCRLADFGLAKVLDNKEDMAVTEVGTTYYISPEIVASKPYSYPTDIWSLGCVMYELFTLKLPFYGDSTVDFVNQLMYMDVKMDPPEGGAACGGNSGAEAYQPPVLNVPDEIWKIIGRMLEKDQEKRITIKEILASRIMKKVTASVIQRHKPEGMNTRQKREEGMGLQAQYNDILAGYEEEFGEAMVEEHSNMSLVSAISKGSDESKGDRSGETDGERESEASSGRKTTPPSALPPMKPDADSMDHDNSVASTPENFSCDDATPKNELNMMSVVSDESGGSKDSGKRSAHPAATLPPVKGSTPRENTVDESDGIGGDVAAVAAISAVAPPPAGVASPPADATATASAAAAADTPPATPKATERLLQALEFGKEGAE</sequence>
<dbReference type="AlphaFoldDB" id="A0A9W7G0H7"/>
<feature type="compositionally biased region" description="Low complexity" evidence="8">
    <location>
        <begin position="579"/>
        <end position="604"/>
    </location>
</feature>
<feature type="compositionally biased region" description="Basic and acidic residues" evidence="8">
    <location>
        <begin position="489"/>
        <end position="498"/>
    </location>
</feature>
<keyword evidence="4 7" id="KW-0547">Nucleotide-binding</keyword>
<dbReference type="EMBL" id="BRYA01000635">
    <property type="protein sequence ID" value="GMI26794.1"/>
    <property type="molecule type" value="Genomic_DNA"/>
</dbReference>
<evidence type="ECO:0000256" key="4">
    <source>
        <dbReference type="ARBA" id="ARBA00022741"/>
    </source>
</evidence>
<reference evidence="11" key="1">
    <citation type="journal article" date="2023" name="Commun. Biol.">
        <title>Genome analysis of Parmales, the sister group of diatoms, reveals the evolutionary specialization of diatoms from phago-mixotrophs to photoautotrophs.</title>
        <authorList>
            <person name="Ban H."/>
            <person name="Sato S."/>
            <person name="Yoshikawa S."/>
            <person name="Yamada K."/>
            <person name="Nakamura Y."/>
            <person name="Ichinomiya M."/>
            <person name="Sato N."/>
            <person name="Blanc-Mathieu R."/>
            <person name="Endo H."/>
            <person name="Kuwata A."/>
            <person name="Ogata H."/>
        </authorList>
    </citation>
    <scope>NUCLEOTIDE SEQUENCE [LARGE SCALE GENOMIC DNA]</scope>
</reference>
<keyword evidence="6 7" id="KW-0067">ATP-binding</keyword>
<dbReference type="PROSITE" id="PS00107">
    <property type="entry name" value="PROTEIN_KINASE_ATP"/>
    <property type="match status" value="1"/>
</dbReference>
<dbReference type="PANTHER" id="PTHR43671">
    <property type="entry name" value="SERINE/THREONINE-PROTEIN KINASE NEK"/>
    <property type="match status" value="1"/>
</dbReference>
<organism evidence="10 11">
    <name type="scientific">Triparma columacea</name>
    <dbReference type="NCBI Taxonomy" id="722753"/>
    <lineage>
        <taxon>Eukaryota</taxon>
        <taxon>Sar</taxon>
        <taxon>Stramenopiles</taxon>
        <taxon>Ochrophyta</taxon>
        <taxon>Bolidophyceae</taxon>
        <taxon>Parmales</taxon>
        <taxon>Triparmaceae</taxon>
        <taxon>Triparma</taxon>
    </lineage>
</organism>
<comment type="similarity">
    <text evidence="1">Belongs to the protein kinase superfamily. NEK Ser/Thr protein kinase family. NIMA subfamily.</text>
</comment>